<protein>
    <recommendedName>
        <fullName evidence="1">NADAR domain-containing protein</fullName>
    </recommendedName>
</protein>
<accession>A0A0G4LH33</accession>
<name>A0A0G4LH33_VERLO</name>
<dbReference type="NCBIfam" id="TIGR02464">
    <property type="entry name" value="ribofla_fusion"/>
    <property type="match status" value="1"/>
</dbReference>
<dbReference type="Proteomes" id="UP000045706">
    <property type="component" value="Unassembled WGS sequence"/>
</dbReference>
<dbReference type="Gene3D" id="1.10.357.40">
    <property type="entry name" value="YbiA-like"/>
    <property type="match status" value="1"/>
</dbReference>
<evidence type="ECO:0000259" key="1">
    <source>
        <dbReference type="Pfam" id="PF08719"/>
    </source>
</evidence>
<dbReference type="InterPro" id="IPR037238">
    <property type="entry name" value="YbiA-like_sf"/>
</dbReference>
<dbReference type="AlphaFoldDB" id="A0A0G4LH33"/>
<dbReference type="InterPro" id="IPR012816">
    <property type="entry name" value="NADAR"/>
</dbReference>
<sequence>MSRHILLSIPKPSIRIPTKLHFANMTTRLPPVQAPQASPSPPLPLPSMPVYFWRETDPDSGFLSQWAPSPFPHPANPSLVFRTAEHYMMYRKAALFDPAQEAAILAAPHPRQAKALGRQVQNFDAATWEARREAIVTEGTRLKFTTGAGAAERRRRLLATGVGELVEASPFDPVWGVGFAPHVAPTVDREAWGLNLLGKALMVVRDELRAAEGRAGGLARDVGRDAVEGTSVN</sequence>
<dbReference type="SUPFAM" id="SSF143990">
    <property type="entry name" value="YbiA-like"/>
    <property type="match status" value="1"/>
</dbReference>
<feature type="domain" description="NADAR" evidence="1">
    <location>
        <begin position="51"/>
        <end position="209"/>
    </location>
</feature>
<evidence type="ECO:0000313" key="2">
    <source>
        <dbReference type="EMBL" id="CRK21020.1"/>
    </source>
</evidence>
<dbReference type="EMBL" id="CVQI01011447">
    <property type="protein sequence ID" value="CRK21020.1"/>
    <property type="molecule type" value="Genomic_DNA"/>
</dbReference>
<dbReference type="CDD" id="cd15457">
    <property type="entry name" value="NADAR"/>
    <property type="match status" value="1"/>
</dbReference>
<dbReference type="Pfam" id="PF08719">
    <property type="entry name" value="NADAR"/>
    <property type="match status" value="1"/>
</dbReference>
<proteinExistence type="predicted"/>
<gene>
    <name evidence="2" type="ORF">BN1723_012229</name>
</gene>
<organism evidence="2 3">
    <name type="scientific">Verticillium longisporum</name>
    <name type="common">Verticillium dahliae var. longisporum</name>
    <dbReference type="NCBI Taxonomy" id="100787"/>
    <lineage>
        <taxon>Eukaryota</taxon>
        <taxon>Fungi</taxon>
        <taxon>Dikarya</taxon>
        <taxon>Ascomycota</taxon>
        <taxon>Pezizomycotina</taxon>
        <taxon>Sordariomycetes</taxon>
        <taxon>Hypocreomycetidae</taxon>
        <taxon>Glomerellales</taxon>
        <taxon>Plectosphaerellaceae</taxon>
        <taxon>Verticillium</taxon>
    </lineage>
</organism>
<reference evidence="3" key="1">
    <citation type="submission" date="2015-05" db="EMBL/GenBank/DDBJ databases">
        <authorList>
            <person name="Fogelqvist Johan"/>
        </authorList>
    </citation>
    <scope>NUCLEOTIDE SEQUENCE [LARGE SCALE GENOMIC DNA]</scope>
</reference>
<evidence type="ECO:0000313" key="3">
    <source>
        <dbReference type="Proteomes" id="UP000045706"/>
    </source>
</evidence>